<feature type="transmembrane region" description="Helical" evidence="2">
    <location>
        <begin position="1285"/>
        <end position="1305"/>
    </location>
</feature>
<dbReference type="EMBL" id="JAHDYR010000057">
    <property type="protein sequence ID" value="KAG9391311.1"/>
    <property type="molecule type" value="Genomic_DNA"/>
</dbReference>
<evidence type="ECO:0000313" key="4">
    <source>
        <dbReference type="Proteomes" id="UP000717585"/>
    </source>
</evidence>
<feature type="compositionally biased region" description="Polar residues" evidence="1">
    <location>
        <begin position="973"/>
        <end position="990"/>
    </location>
</feature>
<feature type="transmembrane region" description="Helical" evidence="2">
    <location>
        <begin position="53"/>
        <end position="72"/>
    </location>
</feature>
<comment type="caution">
    <text evidence="3">The sequence shown here is derived from an EMBL/GenBank/DDBJ whole genome shotgun (WGS) entry which is preliminary data.</text>
</comment>
<evidence type="ECO:0000256" key="1">
    <source>
        <dbReference type="SAM" id="MobiDB-lite"/>
    </source>
</evidence>
<feature type="transmembrane region" description="Helical" evidence="2">
    <location>
        <begin position="243"/>
        <end position="263"/>
    </location>
</feature>
<feature type="transmembrane region" description="Helical" evidence="2">
    <location>
        <begin position="628"/>
        <end position="650"/>
    </location>
</feature>
<organism evidence="3 4">
    <name type="scientific">Carpediemonas membranifera</name>
    <dbReference type="NCBI Taxonomy" id="201153"/>
    <lineage>
        <taxon>Eukaryota</taxon>
        <taxon>Metamonada</taxon>
        <taxon>Carpediemonas-like organisms</taxon>
        <taxon>Carpediemonas</taxon>
    </lineage>
</organism>
<proteinExistence type="predicted"/>
<protein>
    <submittedName>
        <fullName evidence="3">Uncharacterized protein</fullName>
    </submittedName>
</protein>
<keyword evidence="2" id="KW-0472">Membrane</keyword>
<name>A0A8J6BVD7_9EUKA</name>
<accession>A0A8J6BVD7</accession>
<evidence type="ECO:0000256" key="2">
    <source>
        <dbReference type="SAM" id="Phobius"/>
    </source>
</evidence>
<feature type="region of interest" description="Disordered" evidence="1">
    <location>
        <begin position="973"/>
        <end position="1023"/>
    </location>
</feature>
<sequence>MSTAPSVNSQTGTSASTDAAEAGTILHSTKAAIFELAYISTPKSAVLRTMYSISFLLIAVHAFSICADASMYEWPALSSWQYGLSWTRLGPLPDVLSTSAMNIVCAITLILVFGMLAIHLLAIRQMTSTNALANKWLIRSLTVSYMTRSTVLNLPISLILDYQIASRLSLNAADLIIAAIFAVGSLIHALHTTFTMWLSYQFSHLTTLPLGRQHARLESIMALFLSGGVLVFSFPGIHTLARGIIVSGAALFIVILLAVFTPYYKTPANIILITINWLLCATATAALTPWLALVLLLLTPAVMTLPVLSVKLTTLATRKYRAEVMTLESPDQMPETRPFLLFPYQVEVALRESRKKIAKAKKDVAAINKRVPMTIFEFVGTISEAGVLDKTRLSPEDLELIAQSRQTIEEETTYGMRLFQITRSRWPHSAYLALTYIIYTAAYRGHSLQSALYSTASTMKRSFSLDFQYERFLCKNYTASLHSDANVLTRLEAQRDQHTLMKAQRHLADEMANIWRRILANAGQPSTANFKFYMGAVEKISALRAQIDALYTRALNHPTPRIIRSYAQYLSIIDPSPAVAAYCEELYGVADELEVAPGEGENEKNNVRVTRIDTADHGSAGFIHHSRAVVVILLIAAFIAAGIVTIIGFTYLHNNILWLTIGVVQASACVQHVAATFTLLRINLGEYIVGAASYAGVPWRASIAEMAPRFQEHAMDNVPQAMYTYGGATYETYKDIDAYSVLELDETWYDDMLGAAMKAATHMIINIPDLLSSATITVPVFQGLVETGTEDVSLMAYYSSVVHTCESIAACVAAELDAGSATATGDCISGNMDTIMAYEKAMLSPIMQGLNTVAGDAFVFTQIFPLLELTTFFAVFVLVEASFFLTTLVLYVRPTVGHNKFSMRAIRLLTLIPGSTLDAMVNEIDSFKRAVRGRSEIVNTRAESEFDTPNQALSPAMTRRSTTLTFQLASVKSPLNSSRAPGTVSQQSLQDEGDGFPNEAENEEDARTHALLPESDGTSSSSKLFSLREADGAAAHRLRRAFIQLRMVGRVLPMICLWMLIFGAVFLAMLAVVVYRSSLVTTAAMTLFYQFRTANRIRGLASISSSLAYVSAGGPSPVTTAYASGLYGSFLDDLSSFVAHLTGSSAINDDAVSDTWGNVPEFVAIPARGLNRLLGSGDSWIEGAYEDEITDLLYNSACFRFFDDMCEAPFVMYSASGHGVINAVSAVLSAAKTHLEEIDSGSTDATLMSLMTRIIDLDVTAGLHLIWDHLYARLDTQLTSTRTDAAYFLGVFVAMLGVFYYVHLYRSIVRNGRTRRQLGLMFRSVPREGISPKLLEKLLEVFPED</sequence>
<dbReference type="PANTHER" id="PTHR31600">
    <property type="entry name" value="TINY MACROCYSTS PROTEIN B-RELATED"/>
    <property type="match status" value="1"/>
</dbReference>
<feature type="transmembrane region" description="Helical" evidence="2">
    <location>
        <begin position="293"/>
        <end position="312"/>
    </location>
</feature>
<keyword evidence="2" id="KW-0812">Transmembrane</keyword>
<feature type="transmembrane region" description="Helical" evidence="2">
    <location>
        <begin position="100"/>
        <end position="122"/>
    </location>
</feature>
<feature type="transmembrane region" description="Helical" evidence="2">
    <location>
        <begin position="873"/>
        <end position="892"/>
    </location>
</feature>
<gene>
    <name evidence="3" type="ORF">J8273_7595</name>
</gene>
<dbReference type="Proteomes" id="UP000717585">
    <property type="component" value="Unassembled WGS sequence"/>
</dbReference>
<keyword evidence="4" id="KW-1185">Reference proteome</keyword>
<feature type="transmembrane region" description="Helical" evidence="2">
    <location>
        <begin position="270"/>
        <end position="287"/>
    </location>
</feature>
<keyword evidence="2" id="KW-1133">Transmembrane helix</keyword>
<dbReference type="InterPro" id="IPR052994">
    <property type="entry name" value="Tiny_macrocysts_regulators"/>
</dbReference>
<dbReference type="PANTHER" id="PTHR31600:SF2">
    <property type="entry name" value="GAMETE ENRICHED GENE 10 PROTEIN-RELATED"/>
    <property type="match status" value="1"/>
</dbReference>
<feature type="transmembrane region" description="Helical" evidence="2">
    <location>
        <begin position="1047"/>
        <end position="1075"/>
    </location>
</feature>
<feature type="transmembrane region" description="Helical" evidence="2">
    <location>
        <begin position="176"/>
        <end position="198"/>
    </location>
</feature>
<evidence type="ECO:0000313" key="3">
    <source>
        <dbReference type="EMBL" id="KAG9391311.1"/>
    </source>
</evidence>
<reference evidence="3" key="1">
    <citation type="submission" date="2021-05" db="EMBL/GenBank/DDBJ databases">
        <title>A free-living protist that lacks canonical eukaryotic 1 DNA replication and segregation systems.</title>
        <authorList>
            <person name="Salas-Leiva D.E."/>
            <person name="Tromer E.C."/>
            <person name="Curtis B.A."/>
            <person name="Jerlstrom-Hultqvist J."/>
            <person name="Kolisko M."/>
            <person name="Yi Z."/>
            <person name="Salas-Leiva J.S."/>
            <person name="Gallot-Lavallee L."/>
            <person name="Kops G.J.P.L."/>
            <person name="Archibald J.M."/>
            <person name="Simpson A.G.B."/>
            <person name="Roger A.J."/>
        </authorList>
    </citation>
    <scope>NUCLEOTIDE SEQUENCE</scope>
    <source>
        <strain evidence="3">BICM</strain>
    </source>
</reference>